<comment type="similarity">
    <text evidence="1 3">Belongs to the SNW family.</text>
</comment>
<comment type="caution">
    <text evidence="8">The sequence shown here is derived from an EMBL/GenBank/DDBJ whole genome shotgun (WGS) entry which is preliminary data.</text>
</comment>
<feature type="compositionally biased region" description="Basic and acidic residues" evidence="4">
    <location>
        <begin position="656"/>
        <end position="674"/>
    </location>
</feature>
<proteinExistence type="inferred from homology"/>
<reference evidence="9" key="1">
    <citation type="journal article" date="2023" name="Mol. Phylogenet. Evol.">
        <title>Genome-scale phylogeny and comparative genomics of the fungal order Sordariales.</title>
        <authorList>
            <person name="Hensen N."/>
            <person name="Bonometti L."/>
            <person name="Westerberg I."/>
            <person name="Brannstrom I.O."/>
            <person name="Guillou S."/>
            <person name="Cros-Aarteil S."/>
            <person name="Calhoun S."/>
            <person name="Haridas S."/>
            <person name="Kuo A."/>
            <person name="Mondo S."/>
            <person name="Pangilinan J."/>
            <person name="Riley R."/>
            <person name="LaButti K."/>
            <person name="Andreopoulos B."/>
            <person name="Lipzen A."/>
            <person name="Chen C."/>
            <person name="Yan M."/>
            <person name="Daum C."/>
            <person name="Ng V."/>
            <person name="Clum A."/>
            <person name="Steindorff A."/>
            <person name="Ohm R.A."/>
            <person name="Martin F."/>
            <person name="Silar P."/>
            <person name="Natvig D.O."/>
            <person name="Lalanne C."/>
            <person name="Gautier V."/>
            <person name="Ament-Velasquez S.L."/>
            <person name="Kruys A."/>
            <person name="Hutchinson M.I."/>
            <person name="Powell A.J."/>
            <person name="Barry K."/>
            <person name="Miller A.N."/>
            <person name="Grigoriev I.V."/>
            <person name="Debuchy R."/>
            <person name="Gladieux P."/>
            <person name="Hiltunen Thoren M."/>
            <person name="Johannesson H."/>
        </authorList>
    </citation>
    <scope>NUCLEOTIDE SEQUENCE [LARGE SCALE GENOMIC DNA]</scope>
    <source>
        <strain evidence="9">CBS 340.73</strain>
    </source>
</reference>
<keyword evidence="3" id="KW-0507">mRNA processing</keyword>
<comment type="subcellular location">
    <subcellularLocation>
        <location evidence="3">Nucleus</location>
    </subcellularLocation>
</comment>
<dbReference type="InterPro" id="IPR036598">
    <property type="entry name" value="GOLD_dom_sf"/>
</dbReference>
<keyword evidence="6" id="KW-0732">Signal</keyword>
<feature type="compositionally biased region" description="Pro residues" evidence="4">
    <location>
        <begin position="384"/>
        <end position="395"/>
    </location>
</feature>
<feature type="region of interest" description="Disordered" evidence="4">
    <location>
        <begin position="198"/>
        <end position="217"/>
    </location>
</feature>
<keyword evidence="3" id="KW-0508">mRNA splicing</keyword>
<feature type="transmembrane region" description="Helical" evidence="5">
    <location>
        <begin position="168"/>
        <end position="189"/>
    </location>
</feature>
<feature type="signal peptide" evidence="6">
    <location>
        <begin position="1"/>
        <end position="20"/>
    </location>
</feature>
<feature type="region of interest" description="Disordered" evidence="4">
    <location>
        <begin position="370"/>
        <end position="399"/>
    </location>
</feature>
<keyword evidence="5" id="KW-1133">Transmembrane helix</keyword>
<dbReference type="SUPFAM" id="SSF101576">
    <property type="entry name" value="Supernatant protein factor (SPF), C-terminal domain"/>
    <property type="match status" value="1"/>
</dbReference>
<dbReference type="AlphaFoldDB" id="A0AAN6S4I4"/>
<feature type="chain" id="PRO_5042908839" description="Pre-mRNA-processing protein 45" evidence="6">
    <location>
        <begin position="21"/>
        <end position="721"/>
    </location>
</feature>
<keyword evidence="3" id="KW-0539">Nucleus</keyword>
<gene>
    <name evidence="8" type="ORF">QBC46DRAFT_364719</name>
</gene>
<feature type="compositionally biased region" description="Low complexity" evidence="4">
    <location>
        <begin position="508"/>
        <end position="520"/>
    </location>
</feature>
<dbReference type="InterPro" id="IPR004015">
    <property type="entry name" value="SKI-int_prot_SKIP_SNW-dom"/>
</dbReference>
<evidence type="ECO:0000256" key="4">
    <source>
        <dbReference type="SAM" id="MobiDB-lite"/>
    </source>
</evidence>
<keyword evidence="3" id="KW-0747">Spliceosome</keyword>
<dbReference type="Pfam" id="PF01105">
    <property type="entry name" value="EMP24_GP25L"/>
    <property type="match status" value="1"/>
</dbReference>
<dbReference type="PANTHER" id="PTHR12096">
    <property type="entry name" value="NUCLEAR PROTEIN SKIP-RELATED"/>
    <property type="match status" value="1"/>
</dbReference>
<evidence type="ECO:0000259" key="7">
    <source>
        <dbReference type="PROSITE" id="PS50866"/>
    </source>
</evidence>
<dbReference type="GO" id="GO:0000398">
    <property type="term" value="P:mRNA splicing, via spliceosome"/>
    <property type="evidence" value="ECO:0007669"/>
    <property type="project" value="InterPro"/>
</dbReference>
<evidence type="ECO:0000256" key="3">
    <source>
        <dbReference type="RuleBase" id="RU367140"/>
    </source>
</evidence>
<name>A0AAN6S4I4_9PEZI</name>
<feature type="compositionally biased region" description="Basic and acidic residues" evidence="4">
    <location>
        <begin position="522"/>
        <end position="555"/>
    </location>
</feature>
<feature type="compositionally biased region" description="Basic and acidic residues" evidence="4">
    <location>
        <begin position="705"/>
        <end position="715"/>
    </location>
</feature>
<feature type="domain" description="GOLD" evidence="7">
    <location>
        <begin position="32"/>
        <end position="115"/>
    </location>
</feature>
<organism evidence="8 9">
    <name type="scientific">Diplogelasinospora grovesii</name>
    <dbReference type="NCBI Taxonomy" id="303347"/>
    <lineage>
        <taxon>Eukaryota</taxon>
        <taxon>Fungi</taxon>
        <taxon>Dikarya</taxon>
        <taxon>Ascomycota</taxon>
        <taxon>Pezizomycotina</taxon>
        <taxon>Sordariomycetes</taxon>
        <taxon>Sordariomycetidae</taxon>
        <taxon>Sordariales</taxon>
        <taxon>Diplogelasinosporaceae</taxon>
        <taxon>Diplogelasinospora</taxon>
    </lineage>
</organism>
<evidence type="ECO:0000256" key="6">
    <source>
        <dbReference type="SAM" id="SignalP"/>
    </source>
</evidence>
<evidence type="ECO:0000256" key="1">
    <source>
        <dbReference type="ARBA" id="ARBA00010197"/>
    </source>
</evidence>
<dbReference type="PROSITE" id="PS50866">
    <property type="entry name" value="GOLD"/>
    <property type="match status" value="1"/>
</dbReference>
<keyword evidence="5" id="KW-0472">Membrane</keyword>
<protein>
    <recommendedName>
        <fullName evidence="2 3">Pre-mRNA-processing protein 45</fullName>
    </recommendedName>
</protein>
<evidence type="ECO:0000256" key="2">
    <source>
        <dbReference type="ARBA" id="ARBA00022160"/>
    </source>
</evidence>
<sequence length="721" mass="81672">MQLPLITYGLLAWFVAQVSATALTYKLSANEKACFYTATKNRGEKIAFYFAVQAGGSFDIDYEVTGPGGRVIMDGQKERQGDFVFTANEPGEYKFCFNNEMSTFAEKFVDFEIAGTSPEQTSALEESLFKISGQMTTITRNQKYFRTRENRNFSTVRSTEKRIINFSFIQIGLVVCMGALQVFIVRFFFQVRRIASSTTSTTRSGPPPYGQREGWRPRGPEDFGDGGAFPEIHIAQYPWGKDHKEKSNALTVQLDKDGKVDYSVVARQGHSTDRIIHTSFKDLIPLRQRAEAGDLDLSRPSQEEVQATAERTKNALQLLVSGAVAAQKPKNLSVNSKRDATFVRYTPSSQMGDNSKKQDRIMKIVERQKDPMEPPKFKHKKIPRGPPTPPPPVMHSPPRKLTAEDQEAWRIPPPISNWKNPKGFTIPLDKRLAADGRGLQDVQINDKFAQFSEALFMADRHAREEVRQRAMMQQRLAEKERLRKEEHLRQLAQQARAERTGGRRRSRSGSYSGSESGSESDSSERERREARKEKQREEERKLRQSRMGAERRAQVMAREMDRDISEKIALGLAKPTQSAEGMYDSRLFNQSSGFDSGFNEDNPYDKPLFAAQEAISSIYRPRANVDDDEADGDQEMARIQKTSKFGEALGRGTFKGTEEAEAREGPVQFEKDVADPFNVDKFLADVEKQTTSSSSKRPGYGLQDEDPRQSKRTRVDEDDED</sequence>
<dbReference type="InterPro" id="IPR017862">
    <property type="entry name" value="SKI-int_prot_SKIP"/>
</dbReference>
<keyword evidence="9" id="KW-1185">Reference proteome</keyword>
<dbReference type="Proteomes" id="UP001303473">
    <property type="component" value="Unassembled WGS sequence"/>
</dbReference>
<dbReference type="Pfam" id="PF02731">
    <property type="entry name" value="SKIP_SNW"/>
    <property type="match status" value="1"/>
</dbReference>
<comment type="subunit">
    <text evidence="3">Associated with the spliceosome.</text>
</comment>
<feature type="compositionally biased region" description="Basic and acidic residues" evidence="4">
    <location>
        <begin position="480"/>
        <end position="489"/>
    </location>
</feature>
<evidence type="ECO:0000313" key="9">
    <source>
        <dbReference type="Proteomes" id="UP001303473"/>
    </source>
</evidence>
<dbReference type="GO" id="GO:0005681">
    <property type="term" value="C:spliceosomal complex"/>
    <property type="evidence" value="ECO:0007669"/>
    <property type="project" value="UniProtKB-UniRule"/>
</dbReference>
<keyword evidence="5" id="KW-0812">Transmembrane</keyword>
<comment type="function">
    <text evidence="3">Involved in pre-mRNA splicing.</text>
</comment>
<feature type="region of interest" description="Disordered" evidence="4">
    <location>
        <begin position="480"/>
        <end position="555"/>
    </location>
</feature>
<dbReference type="EMBL" id="MU853809">
    <property type="protein sequence ID" value="KAK3939546.1"/>
    <property type="molecule type" value="Genomic_DNA"/>
</dbReference>
<dbReference type="SMART" id="SM01190">
    <property type="entry name" value="EMP24_GP25L"/>
    <property type="match status" value="1"/>
</dbReference>
<dbReference type="InterPro" id="IPR009038">
    <property type="entry name" value="GOLD_dom"/>
</dbReference>
<accession>A0AAN6S4I4</accession>
<feature type="region of interest" description="Disordered" evidence="4">
    <location>
        <begin position="620"/>
        <end position="721"/>
    </location>
</feature>
<evidence type="ECO:0000313" key="8">
    <source>
        <dbReference type="EMBL" id="KAK3939546.1"/>
    </source>
</evidence>
<evidence type="ECO:0000256" key="5">
    <source>
        <dbReference type="SAM" id="Phobius"/>
    </source>
</evidence>